<protein>
    <submittedName>
        <fullName evidence="6">TipAS antibiotic-recognition domain-containing protein</fullName>
    </submittedName>
</protein>
<evidence type="ECO:0000256" key="1">
    <source>
        <dbReference type="ARBA" id="ARBA00023015"/>
    </source>
</evidence>
<evidence type="ECO:0000313" key="7">
    <source>
        <dbReference type="Proteomes" id="UP001500752"/>
    </source>
</evidence>
<dbReference type="SUPFAM" id="SSF46955">
    <property type="entry name" value="Putative DNA-binding domain"/>
    <property type="match status" value="1"/>
</dbReference>
<dbReference type="Proteomes" id="UP001500752">
    <property type="component" value="Unassembled WGS sequence"/>
</dbReference>
<feature type="domain" description="HTH merR-type" evidence="5">
    <location>
        <begin position="12"/>
        <end position="81"/>
    </location>
</feature>
<sequence>MSTQSTRSPQQTYGIAELARQASVSSRTLRHYHRLGLLVPAHIGANGYRYYGWEEALRLQRILLLRDLGLGLEAIGEVLDGGRSPVEALRSHRRWLEAELRRLAAMARTVDTTIERLISGGTMEPREMFNGFGKNPYEEEARERWGEAAVDRSNARLAALPPGGREAMLEEAVAINAELAACMAEGEPADGERAQEAAARHYRWVCLSWTPDREAYLGLGRMYVEDSRFTAFYDQPKDSPARPGLAAYLSEAMDAYAQRRL</sequence>
<reference evidence="7" key="1">
    <citation type="journal article" date="2019" name="Int. J. Syst. Evol. Microbiol.">
        <title>The Global Catalogue of Microorganisms (GCM) 10K type strain sequencing project: providing services to taxonomists for standard genome sequencing and annotation.</title>
        <authorList>
            <consortium name="The Broad Institute Genomics Platform"/>
            <consortium name="The Broad Institute Genome Sequencing Center for Infectious Disease"/>
            <person name="Wu L."/>
            <person name="Ma J."/>
        </authorList>
    </citation>
    <scope>NUCLEOTIDE SEQUENCE [LARGE SCALE GENOMIC DNA]</scope>
    <source>
        <strain evidence="7">JCM 30742</strain>
    </source>
</reference>
<evidence type="ECO:0000256" key="2">
    <source>
        <dbReference type="ARBA" id="ARBA00023125"/>
    </source>
</evidence>
<dbReference type="InterPro" id="IPR047057">
    <property type="entry name" value="MerR_fam"/>
</dbReference>
<evidence type="ECO:0000259" key="5">
    <source>
        <dbReference type="PROSITE" id="PS50937"/>
    </source>
</evidence>
<comment type="caution">
    <text evidence="6">The sequence shown here is derived from an EMBL/GenBank/DDBJ whole genome shotgun (WGS) entry which is preliminary data.</text>
</comment>
<keyword evidence="3" id="KW-0010">Activator</keyword>
<dbReference type="PANTHER" id="PTHR30204:SF90">
    <property type="entry name" value="HTH-TYPE TRANSCRIPTIONAL ACTIVATOR MTA"/>
    <property type="match status" value="1"/>
</dbReference>
<keyword evidence="7" id="KW-1185">Reference proteome</keyword>
<dbReference type="CDD" id="cd01106">
    <property type="entry name" value="HTH_TipAL-Mta"/>
    <property type="match status" value="1"/>
</dbReference>
<dbReference type="Gene3D" id="1.10.490.50">
    <property type="entry name" value="Antibiotic binding domain of TipA-like multidrug resistance regulators"/>
    <property type="match status" value="1"/>
</dbReference>
<dbReference type="SMART" id="SM00422">
    <property type="entry name" value="HTH_MERR"/>
    <property type="match status" value="1"/>
</dbReference>
<dbReference type="InterPro" id="IPR009061">
    <property type="entry name" value="DNA-bd_dom_put_sf"/>
</dbReference>
<dbReference type="Pfam" id="PF13411">
    <property type="entry name" value="MerR_1"/>
    <property type="match status" value="1"/>
</dbReference>
<dbReference type="Pfam" id="PF07739">
    <property type="entry name" value="TipAS"/>
    <property type="match status" value="1"/>
</dbReference>
<dbReference type="PANTHER" id="PTHR30204">
    <property type="entry name" value="REDOX-CYCLING DRUG-SENSING TRANSCRIPTIONAL ACTIVATOR SOXR"/>
    <property type="match status" value="1"/>
</dbReference>
<evidence type="ECO:0000256" key="4">
    <source>
        <dbReference type="ARBA" id="ARBA00023163"/>
    </source>
</evidence>
<dbReference type="RefSeq" id="WP_345151076.1">
    <property type="nucleotide sequence ID" value="NZ_BAABEO010000017.1"/>
</dbReference>
<name>A0ABP7CG13_9MICC</name>
<organism evidence="6 7">
    <name type="scientific">Arthrobacter ginkgonis</name>
    <dbReference type="NCBI Taxonomy" id="1630594"/>
    <lineage>
        <taxon>Bacteria</taxon>
        <taxon>Bacillati</taxon>
        <taxon>Actinomycetota</taxon>
        <taxon>Actinomycetes</taxon>
        <taxon>Micrococcales</taxon>
        <taxon>Micrococcaceae</taxon>
        <taxon>Arthrobacter</taxon>
    </lineage>
</organism>
<dbReference type="EMBL" id="BAABEO010000017">
    <property type="protein sequence ID" value="GAA3685993.1"/>
    <property type="molecule type" value="Genomic_DNA"/>
</dbReference>
<dbReference type="InterPro" id="IPR036244">
    <property type="entry name" value="TipA-like_antibiotic-bd"/>
</dbReference>
<accession>A0ABP7CG13</accession>
<dbReference type="Gene3D" id="1.10.1660.10">
    <property type="match status" value="1"/>
</dbReference>
<dbReference type="SUPFAM" id="SSF89082">
    <property type="entry name" value="Antibiotic binding domain of TipA-like multidrug resistance regulators"/>
    <property type="match status" value="1"/>
</dbReference>
<evidence type="ECO:0000256" key="3">
    <source>
        <dbReference type="ARBA" id="ARBA00023159"/>
    </source>
</evidence>
<dbReference type="InterPro" id="IPR012925">
    <property type="entry name" value="TipAS_dom"/>
</dbReference>
<proteinExistence type="predicted"/>
<keyword evidence="1" id="KW-0805">Transcription regulation</keyword>
<keyword evidence="4" id="KW-0804">Transcription</keyword>
<evidence type="ECO:0000313" key="6">
    <source>
        <dbReference type="EMBL" id="GAA3685993.1"/>
    </source>
</evidence>
<dbReference type="PROSITE" id="PS50937">
    <property type="entry name" value="HTH_MERR_2"/>
    <property type="match status" value="1"/>
</dbReference>
<keyword evidence="2" id="KW-0238">DNA-binding</keyword>
<gene>
    <name evidence="6" type="ORF">GCM10023081_24240</name>
</gene>
<dbReference type="InterPro" id="IPR000551">
    <property type="entry name" value="MerR-type_HTH_dom"/>
</dbReference>